<comment type="caution">
    <text evidence="2">The sequence shown here is derived from an EMBL/GenBank/DDBJ whole genome shotgun (WGS) entry which is preliminary data.</text>
</comment>
<protein>
    <submittedName>
        <fullName evidence="2">Uncharacterized protein</fullName>
    </submittedName>
</protein>
<name>A0A369UWZ0_9ACTN</name>
<gene>
    <name evidence="2" type="ORF">DVZ84_32315</name>
</gene>
<feature type="region of interest" description="Disordered" evidence="1">
    <location>
        <begin position="1"/>
        <end position="90"/>
    </location>
</feature>
<dbReference type="Proteomes" id="UP000253742">
    <property type="component" value="Unassembled WGS sequence"/>
</dbReference>
<proteinExistence type="predicted"/>
<evidence type="ECO:0000256" key="1">
    <source>
        <dbReference type="SAM" id="MobiDB-lite"/>
    </source>
</evidence>
<feature type="compositionally biased region" description="Polar residues" evidence="1">
    <location>
        <begin position="46"/>
        <end position="55"/>
    </location>
</feature>
<dbReference type="OrthoDB" id="4338720at2"/>
<dbReference type="AlphaFoldDB" id="A0A369UWZ0"/>
<dbReference type="STRING" id="146923.Spa2297_12290"/>
<evidence type="ECO:0000313" key="2">
    <source>
        <dbReference type="EMBL" id="RDD85011.1"/>
    </source>
</evidence>
<accession>A0A369UWZ0</accession>
<dbReference type="EMBL" id="QQBH01000031">
    <property type="protein sequence ID" value="RDD85011.1"/>
    <property type="molecule type" value="Genomic_DNA"/>
</dbReference>
<feature type="compositionally biased region" description="Gly residues" evidence="1">
    <location>
        <begin position="74"/>
        <end position="86"/>
    </location>
</feature>
<feature type="compositionally biased region" description="Basic and acidic residues" evidence="1">
    <location>
        <begin position="1"/>
        <end position="10"/>
    </location>
</feature>
<reference evidence="2 3" key="1">
    <citation type="submission" date="2018-07" db="EMBL/GenBank/DDBJ databases">
        <title>Genome guided investigation of antibiotics producing actinomycetales strain isolated from a Macau mangrove ecosystem.</title>
        <authorList>
            <person name="Hu D."/>
        </authorList>
    </citation>
    <scope>NUCLEOTIDE SEQUENCE [LARGE SCALE GENOMIC DNA]</scope>
    <source>
        <strain evidence="2 3">2297</strain>
    </source>
</reference>
<organism evidence="2 3">
    <name type="scientific">Streptomyces parvulus</name>
    <dbReference type="NCBI Taxonomy" id="146923"/>
    <lineage>
        <taxon>Bacteria</taxon>
        <taxon>Bacillati</taxon>
        <taxon>Actinomycetota</taxon>
        <taxon>Actinomycetes</taxon>
        <taxon>Kitasatosporales</taxon>
        <taxon>Streptomycetaceae</taxon>
        <taxon>Streptomyces</taxon>
    </lineage>
</organism>
<dbReference type="RefSeq" id="WP_114532460.1">
    <property type="nucleotide sequence ID" value="NZ_QQBH01000031.1"/>
</dbReference>
<feature type="compositionally biased region" description="Basic and acidic residues" evidence="1">
    <location>
        <begin position="60"/>
        <end position="71"/>
    </location>
</feature>
<evidence type="ECO:0000313" key="3">
    <source>
        <dbReference type="Proteomes" id="UP000253742"/>
    </source>
</evidence>
<sequence>MSSPVRRSESRQSVATVAVSRRREGGRGRGTSASSVEASFLEMQSRAGNQATTAAVQRARGADKGKGKATDEAAGGGSGRGDGANGGKKRKDYRDRIASLLDRFKKNLEPIDTWIKGAQTPANAGFTQQAAVTANEGLKHSAAASGTSAASGNLLTEAAGTVVSGMDAYKSMKDARKNGHGAEHHTANKRAKTKGTDAVVGAAGSGAYSAAIAKEVTKIQKAADAAVASEASGVASAAVAGMKSVRSVFRVGGAARKYKKVKELGDPQLVHAASLARLNESREHADWAAAEAYVALDSYWKQEGEGRLELIGEAVDAAWEAMGEARDAAEALQRAEKDVERLGTVQGYAKKKQLTKIGKETIGGALGESTKAAAGVVTAVAAGTAGLASNPVGWGLAGAGAGLVLGVTLYKALRAATKRYEEVRHPEVWAKAGETPEEAASRKESLQHALKFWKKVSKGERAAMAREIYALAAGPDIAGSGGTTEEMRQSGMSLLIALKSGPADHKLDQEAWVASLNDPSKTSGWIKEIAEQLASG</sequence>